<reference evidence="2" key="1">
    <citation type="submission" date="2023-07" db="EMBL/GenBank/DDBJ databases">
        <authorList>
            <person name="Stuckert A."/>
        </authorList>
    </citation>
    <scope>NUCLEOTIDE SEQUENCE</scope>
</reference>
<dbReference type="Proteomes" id="UP001176940">
    <property type="component" value="Unassembled WGS sequence"/>
</dbReference>
<feature type="region of interest" description="Disordered" evidence="1">
    <location>
        <begin position="1"/>
        <end position="48"/>
    </location>
</feature>
<dbReference type="EMBL" id="CAUEEQ010033183">
    <property type="protein sequence ID" value="CAJ0951431.1"/>
    <property type="molecule type" value="Genomic_DNA"/>
</dbReference>
<keyword evidence="3" id="KW-1185">Reference proteome</keyword>
<feature type="compositionally biased region" description="Polar residues" evidence="1">
    <location>
        <begin position="1"/>
        <end position="36"/>
    </location>
</feature>
<protein>
    <submittedName>
        <fullName evidence="2">Uncharacterized protein</fullName>
    </submittedName>
</protein>
<gene>
    <name evidence="2" type="ORF">RIMI_LOCUS13436798</name>
</gene>
<evidence type="ECO:0000313" key="3">
    <source>
        <dbReference type="Proteomes" id="UP001176940"/>
    </source>
</evidence>
<name>A0ABN9LYS9_9NEOB</name>
<accession>A0ABN9LYS9</accession>
<evidence type="ECO:0000256" key="1">
    <source>
        <dbReference type="SAM" id="MobiDB-lite"/>
    </source>
</evidence>
<organism evidence="2 3">
    <name type="scientific">Ranitomeya imitator</name>
    <name type="common">mimic poison frog</name>
    <dbReference type="NCBI Taxonomy" id="111125"/>
    <lineage>
        <taxon>Eukaryota</taxon>
        <taxon>Metazoa</taxon>
        <taxon>Chordata</taxon>
        <taxon>Craniata</taxon>
        <taxon>Vertebrata</taxon>
        <taxon>Euteleostomi</taxon>
        <taxon>Amphibia</taxon>
        <taxon>Batrachia</taxon>
        <taxon>Anura</taxon>
        <taxon>Neobatrachia</taxon>
        <taxon>Hyloidea</taxon>
        <taxon>Dendrobatidae</taxon>
        <taxon>Dendrobatinae</taxon>
        <taxon>Ranitomeya</taxon>
    </lineage>
</organism>
<sequence>MDEYSLSTSEPIMLSTPQHPLLTTDNYMTNGPSSQPGPEEKPTLRTGHSRRAYDAHWRWVQSQDDRVGDHLYASHTAEGGRSTVHVTYSRGCAINCTCHIHQMGRSPVRVTYSRGWAITCVFHIQQKVGDYLYMSHTSDGAITCTCNIQQMVATGTVLYNGGGGKVLQPNNPSPQGLRVERCERPREMVSDRSWDAEVEVGLFMGMLKSPRIRVGSSEDMKCGSQAEKWSRKRALKYVQLADMLKEQVAHSRRTSNISLEFETGQDVDKGRFIRRCQSQSEGLNTRYIA</sequence>
<comment type="caution">
    <text evidence="2">The sequence shown here is derived from an EMBL/GenBank/DDBJ whole genome shotgun (WGS) entry which is preliminary data.</text>
</comment>
<evidence type="ECO:0000313" key="2">
    <source>
        <dbReference type="EMBL" id="CAJ0951431.1"/>
    </source>
</evidence>
<proteinExistence type="predicted"/>